<feature type="transmembrane region" description="Helical" evidence="1">
    <location>
        <begin position="15"/>
        <end position="36"/>
    </location>
</feature>
<protein>
    <submittedName>
        <fullName evidence="2">Uncharacterized protein</fullName>
    </submittedName>
</protein>
<comment type="caution">
    <text evidence="2">The sequence shown here is derived from an EMBL/GenBank/DDBJ whole genome shotgun (WGS) entry which is preliminary data.</text>
</comment>
<proteinExistence type="predicted"/>
<name>A0A7Z0TZ87_9GAMM</name>
<dbReference type="AlphaFoldDB" id="A0A7Z0TZ87"/>
<dbReference type="Proteomes" id="UP000589896">
    <property type="component" value="Unassembled WGS sequence"/>
</dbReference>
<evidence type="ECO:0000313" key="2">
    <source>
        <dbReference type="EMBL" id="NYZ63187.1"/>
    </source>
</evidence>
<keyword evidence="3" id="KW-1185">Reference proteome</keyword>
<reference evidence="2 3" key="1">
    <citation type="submission" date="2020-07" db="EMBL/GenBank/DDBJ databases">
        <title>isolation of Luteimonas sp. SJ-16.</title>
        <authorList>
            <person name="Huang X.-X."/>
            <person name="Xu L."/>
            <person name="Sun J.-Q."/>
        </authorList>
    </citation>
    <scope>NUCLEOTIDE SEQUENCE [LARGE SCALE GENOMIC DNA]</scope>
    <source>
        <strain evidence="2 3">SJ-16</strain>
    </source>
</reference>
<accession>A0A7Z0TZ87</accession>
<keyword evidence="1" id="KW-0472">Membrane</keyword>
<dbReference type="EMBL" id="JACCJZ010000017">
    <property type="protein sequence ID" value="NYZ63187.1"/>
    <property type="molecule type" value="Genomic_DNA"/>
</dbReference>
<organism evidence="2 3">
    <name type="scientific">Luteimonas deserti</name>
    <dbReference type="NCBI Taxonomy" id="2752306"/>
    <lineage>
        <taxon>Bacteria</taxon>
        <taxon>Pseudomonadati</taxon>
        <taxon>Pseudomonadota</taxon>
        <taxon>Gammaproteobacteria</taxon>
        <taxon>Lysobacterales</taxon>
        <taxon>Lysobacteraceae</taxon>
        <taxon>Luteimonas</taxon>
    </lineage>
</organism>
<evidence type="ECO:0000313" key="3">
    <source>
        <dbReference type="Proteomes" id="UP000589896"/>
    </source>
</evidence>
<evidence type="ECO:0000256" key="1">
    <source>
        <dbReference type="SAM" id="Phobius"/>
    </source>
</evidence>
<keyword evidence="1" id="KW-0812">Transmembrane</keyword>
<keyword evidence="1" id="KW-1133">Transmembrane helix</keyword>
<gene>
    <name evidence="2" type="ORF">H0E82_10485</name>
</gene>
<sequence>MDSRFLSFMEFESVYFYRFITLAIFVTSGVLLLFALPGMTRAEMAVLLPVILTLWGRFAVEYSRVKRCGPASIHDDELVISSARGNRRIPLTHIRSVTSRHSVFMVRRYRSWKDHLAFMEVTLSNGERVCTLAESKVFEYPAGKKTLSAVQAAVRAAKANSVGK</sequence>